<dbReference type="GO" id="GO:0005789">
    <property type="term" value="C:endoplasmic reticulum membrane"/>
    <property type="evidence" value="ECO:0007669"/>
    <property type="project" value="UniProtKB-SubCell"/>
</dbReference>
<evidence type="ECO:0000256" key="7">
    <source>
        <dbReference type="ARBA" id="ARBA00023136"/>
    </source>
</evidence>
<comment type="caution">
    <text evidence="8">Lacks conserved residue(s) required for the propagation of feature annotation.</text>
</comment>
<keyword evidence="8" id="KW-0492">Microsome</keyword>
<feature type="transmembrane region" description="Helical" evidence="8">
    <location>
        <begin position="107"/>
        <end position="127"/>
    </location>
</feature>
<keyword evidence="5 8" id="KW-0256">Endoplasmic reticulum</keyword>
<evidence type="ECO:0000256" key="8">
    <source>
        <dbReference type="RuleBase" id="RU369123"/>
    </source>
</evidence>
<evidence type="ECO:0000256" key="1">
    <source>
        <dbReference type="ARBA" id="ARBA00004232"/>
    </source>
</evidence>
<proteinExistence type="inferred from homology"/>
<accession>A0A091DCL7</accession>
<dbReference type="PANTHER" id="PTHR10250:SF13">
    <property type="entry name" value="MICROSOMAL GLUTATHIONE S-TRANSFERASE 2"/>
    <property type="match status" value="1"/>
</dbReference>
<keyword evidence="8" id="KW-0456">Lyase</keyword>
<dbReference type="FunFam" id="1.20.120.550:FF:000003">
    <property type="entry name" value="Leukotriene C4 synthase"/>
    <property type="match status" value="1"/>
</dbReference>
<evidence type="ECO:0000313" key="10">
    <source>
        <dbReference type="EMBL" id="KFO20561.1"/>
    </source>
</evidence>
<dbReference type="InterPro" id="IPR001129">
    <property type="entry name" value="Membr-assoc_MAPEG"/>
</dbReference>
<comment type="subunit">
    <text evidence="8">Homotrimer.</text>
</comment>
<dbReference type="GO" id="GO:0004364">
    <property type="term" value="F:glutathione transferase activity"/>
    <property type="evidence" value="ECO:0007669"/>
    <property type="project" value="UniProtKB-UniRule"/>
</dbReference>
<dbReference type="Gene3D" id="1.20.120.550">
    <property type="entry name" value="Membrane associated eicosanoid/glutathione metabolism-like domain"/>
    <property type="match status" value="1"/>
</dbReference>
<keyword evidence="3 8" id="KW-0812">Transmembrane</keyword>
<feature type="chain" id="PRO_5001871881" description="Microsomal glutathione S-transferase 2" evidence="9">
    <location>
        <begin position="24"/>
        <end position="147"/>
    </location>
</feature>
<dbReference type="GO" id="GO:0043295">
    <property type="term" value="F:glutathione binding"/>
    <property type="evidence" value="ECO:0007669"/>
    <property type="project" value="UniProtKB-UniRule"/>
</dbReference>
<dbReference type="InterPro" id="IPR018295">
    <property type="entry name" value="FLAP/GST2/LTC4S_CS"/>
</dbReference>
<dbReference type="GO" id="GO:0031965">
    <property type="term" value="C:nuclear membrane"/>
    <property type="evidence" value="ECO:0007669"/>
    <property type="project" value="UniProtKB-SubCell"/>
</dbReference>
<keyword evidence="8 10" id="KW-0808">Transferase</keyword>
<gene>
    <name evidence="10" type="ORF">H920_18021</name>
</gene>
<dbReference type="GO" id="GO:0006629">
    <property type="term" value="P:lipid metabolic process"/>
    <property type="evidence" value="ECO:0007669"/>
    <property type="project" value="UniProtKB-UniRule"/>
</dbReference>
<protein>
    <recommendedName>
        <fullName evidence="8">Microsomal glutathione S-transferase 2</fullName>
        <shortName evidence="8">Microsomal GST-2</shortName>
        <shortName evidence="8">Microsomal GST-II</shortName>
        <ecNumber evidence="8">1.11.1.-</ecNumber>
        <ecNumber evidence="8">2.5.1.18</ecNumber>
        <ecNumber evidence="8">4.4.1.20</ecNumber>
    </recommendedName>
    <alternativeName>
        <fullName evidence="8">Glutathione peroxidase MGST2</fullName>
    </alternativeName>
    <alternativeName>
        <fullName evidence="8">Leukotriene C4 synthase MGST2</fullName>
    </alternativeName>
    <alternativeName>
        <fullName evidence="8">Microsomal glutathione S-transferase II</fullName>
    </alternativeName>
</protein>
<evidence type="ECO:0000256" key="9">
    <source>
        <dbReference type="SAM" id="SignalP"/>
    </source>
</evidence>
<dbReference type="EC" id="1.11.1.-" evidence="8"/>
<comment type="catalytic activity">
    <reaction evidence="8">
        <text>RX + glutathione = an S-substituted glutathione + a halide anion + H(+)</text>
        <dbReference type="Rhea" id="RHEA:16437"/>
        <dbReference type="ChEBI" id="CHEBI:15378"/>
        <dbReference type="ChEBI" id="CHEBI:16042"/>
        <dbReference type="ChEBI" id="CHEBI:17792"/>
        <dbReference type="ChEBI" id="CHEBI:57925"/>
        <dbReference type="ChEBI" id="CHEBI:90779"/>
        <dbReference type="EC" id="2.5.1.18"/>
    </reaction>
</comment>
<keyword evidence="6 8" id="KW-1133">Transmembrane helix</keyword>
<evidence type="ECO:0000256" key="4">
    <source>
        <dbReference type="ARBA" id="ARBA00022751"/>
    </source>
</evidence>
<dbReference type="GO" id="GO:0004602">
    <property type="term" value="F:glutathione peroxidase activity"/>
    <property type="evidence" value="ECO:0007669"/>
    <property type="project" value="UniProtKB-UniRule"/>
</dbReference>
<evidence type="ECO:0000256" key="6">
    <source>
        <dbReference type="ARBA" id="ARBA00022989"/>
    </source>
</evidence>
<dbReference type="eggNOG" id="ENOG502S082">
    <property type="taxonomic scope" value="Eukaryota"/>
</dbReference>
<name>A0A091DCL7_FUKDA</name>
<keyword evidence="8" id="KW-0560">Oxidoreductase</keyword>
<keyword evidence="4 8" id="KW-0434">Leukotriene biosynthesis</keyword>
<feature type="transmembrane region" description="Helical" evidence="8">
    <location>
        <begin position="59"/>
        <end position="86"/>
    </location>
</feature>
<dbReference type="GO" id="GO:0019370">
    <property type="term" value="P:leukotriene biosynthetic process"/>
    <property type="evidence" value="ECO:0007669"/>
    <property type="project" value="UniProtKB-UniRule"/>
</dbReference>
<comment type="catalytic activity">
    <reaction evidence="8">
        <text>(5S)-hydroperoxy-(6E,8Z,11Z,14Z)-eicosatetraenoate + 2 glutathione = (5S)-hydroxy-(6E,8Z,11Z,14Z)-eicosatetraenoate + glutathione disulfide + H2O</text>
        <dbReference type="Rhea" id="RHEA:48620"/>
        <dbReference type="ChEBI" id="CHEBI:15377"/>
        <dbReference type="ChEBI" id="CHEBI:57450"/>
        <dbReference type="ChEBI" id="CHEBI:57925"/>
        <dbReference type="ChEBI" id="CHEBI:58297"/>
        <dbReference type="ChEBI" id="CHEBI:90632"/>
    </reaction>
</comment>
<dbReference type="Proteomes" id="UP000028990">
    <property type="component" value="Unassembled WGS sequence"/>
</dbReference>
<dbReference type="PANTHER" id="PTHR10250">
    <property type="entry name" value="MICROSOMAL GLUTATHIONE S-TRANSFERASE"/>
    <property type="match status" value="1"/>
</dbReference>
<dbReference type="PROSITE" id="PS01297">
    <property type="entry name" value="FLAP_GST2_LTC4S"/>
    <property type="match status" value="1"/>
</dbReference>
<sequence length="147" mass="16791">MAGNTILLAAVSVLSACQQSYFAFRVGRARFKYKVKPPAVTGSLEFERVFRAQQNCVEFYPIFLITLWMAGWYFNQVAAACLGLVYMYSRQKYFWGYSEAAEKRVSGFLLSLGTLALLWVLSALGIANSFLDEYLDFHAAKNLRRYF</sequence>
<dbReference type="InterPro" id="IPR023352">
    <property type="entry name" value="MAPEG-like_dom_sf"/>
</dbReference>
<dbReference type="InterPro" id="IPR001446">
    <property type="entry name" value="5_LipOase_AP"/>
</dbReference>
<dbReference type="STRING" id="885580.ENSFDAP00000002794"/>
<dbReference type="AlphaFoldDB" id="A0A091DCL7"/>
<evidence type="ECO:0000256" key="3">
    <source>
        <dbReference type="ARBA" id="ARBA00022692"/>
    </source>
</evidence>
<dbReference type="OMA" id="HKYFWGY"/>
<keyword evidence="8" id="KW-0443">Lipid metabolism</keyword>
<feature type="signal peptide" evidence="9">
    <location>
        <begin position="1"/>
        <end position="23"/>
    </location>
</feature>
<dbReference type="EMBL" id="KN124698">
    <property type="protein sequence ID" value="KFO20561.1"/>
    <property type="molecule type" value="Genomic_DNA"/>
</dbReference>
<keyword evidence="7 8" id="KW-0472">Membrane</keyword>
<dbReference type="EC" id="2.5.1.18" evidence="8"/>
<dbReference type="Pfam" id="PF01124">
    <property type="entry name" value="MAPEG"/>
    <property type="match status" value="1"/>
</dbReference>
<comment type="catalytic activity">
    <reaction evidence="8">
        <text>leukotriene C4 = leukotriene A4 + glutathione</text>
        <dbReference type="Rhea" id="RHEA:17617"/>
        <dbReference type="ChEBI" id="CHEBI:57463"/>
        <dbReference type="ChEBI" id="CHEBI:57925"/>
        <dbReference type="ChEBI" id="CHEBI:57973"/>
        <dbReference type="EC" id="4.4.1.20"/>
    </reaction>
</comment>
<dbReference type="InterPro" id="IPR050997">
    <property type="entry name" value="MAPEG"/>
</dbReference>
<dbReference type="OrthoDB" id="410651at2759"/>
<evidence type="ECO:0000256" key="2">
    <source>
        <dbReference type="ARBA" id="ARBA00010459"/>
    </source>
</evidence>
<keyword evidence="11" id="KW-1185">Reference proteome</keyword>
<dbReference type="GO" id="GO:0008047">
    <property type="term" value="F:enzyme activator activity"/>
    <property type="evidence" value="ECO:0007669"/>
    <property type="project" value="UniProtKB-UniRule"/>
</dbReference>
<dbReference type="SUPFAM" id="SSF161084">
    <property type="entry name" value="MAPEG domain-like"/>
    <property type="match status" value="1"/>
</dbReference>
<comment type="similarity">
    <text evidence="2 8">Belongs to the MAPEG family.</text>
</comment>
<comment type="catalytic activity">
    <reaction evidence="8">
        <text>1-chloro-2,4-dinitrobenzene + glutathione = 2,4-dinitrophenyl-S-glutathione + chloride + H(+)</text>
        <dbReference type="Rhea" id="RHEA:51220"/>
        <dbReference type="ChEBI" id="CHEBI:15378"/>
        <dbReference type="ChEBI" id="CHEBI:17996"/>
        <dbReference type="ChEBI" id="CHEBI:34718"/>
        <dbReference type="ChEBI" id="CHEBI:57925"/>
        <dbReference type="ChEBI" id="CHEBI:133977"/>
        <dbReference type="EC" id="2.5.1.18"/>
    </reaction>
</comment>
<keyword evidence="9" id="KW-0732">Signal</keyword>
<dbReference type="EC" id="4.4.1.20" evidence="8"/>
<comment type="subcellular location">
    <subcellularLocation>
        <location evidence="8">Endoplasmic reticulum membrane</location>
        <topology evidence="8">Multi-pass membrane protein</topology>
    </subcellularLocation>
    <subcellularLocation>
        <location evidence="8">Microsome membrane</location>
        <topology evidence="8">Multi-pass membrane protein</topology>
    </subcellularLocation>
    <subcellularLocation>
        <location evidence="1">Nucleus membrane</location>
        <topology evidence="1">Multi-pass membrane protein</topology>
    </subcellularLocation>
</comment>
<evidence type="ECO:0000256" key="5">
    <source>
        <dbReference type="ARBA" id="ARBA00022824"/>
    </source>
</evidence>
<comment type="function">
    <text evidence="8">Catalyzes several different glutathione-dependent reactions. Catalyzes the glutathione-dependent reduction of lipid hydroperoxides, such as 5-HPETE. Has glutathione transferase activity, toward xenobiotic electrophiles, such as 1-chloro-2, 4-dinitrobenzene (CDNB). Catalyzes also the conjugation of leukotriene A4 with reduced glutathione to form leukotriene C4 (LTC4). Involved in oxidative DNA damage induced by ER stress and anticancer agents by activating LTC4 biosynthetic machinery in nonimmune cells.</text>
</comment>
<dbReference type="PRINTS" id="PR00488">
    <property type="entry name" value="5LPOXGNASEAP"/>
</dbReference>
<dbReference type="GO" id="GO:0004464">
    <property type="term" value="F:leukotriene-C4 synthase activity"/>
    <property type="evidence" value="ECO:0007669"/>
    <property type="project" value="UniProtKB-EC"/>
</dbReference>
<reference evidence="10 11" key="1">
    <citation type="submission" date="2013-11" db="EMBL/GenBank/DDBJ databases">
        <title>The Damaraland mole rat (Fukomys damarensis) genome and evolution of African mole rats.</title>
        <authorList>
            <person name="Gladyshev V.N."/>
            <person name="Fang X."/>
        </authorList>
    </citation>
    <scope>NUCLEOTIDE SEQUENCE [LARGE SCALE GENOMIC DNA]</scope>
    <source>
        <tissue evidence="10">Liver</tissue>
    </source>
</reference>
<evidence type="ECO:0000313" key="11">
    <source>
        <dbReference type="Proteomes" id="UP000028990"/>
    </source>
</evidence>
<organism evidence="10 11">
    <name type="scientific">Fukomys damarensis</name>
    <name type="common">Damaraland mole rat</name>
    <name type="synonym">Cryptomys damarensis</name>
    <dbReference type="NCBI Taxonomy" id="885580"/>
    <lineage>
        <taxon>Eukaryota</taxon>
        <taxon>Metazoa</taxon>
        <taxon>Chordata</taxon>
        <taxon>Craniata</taxon>
        <taxon>Vertebrata</taxon>
        <taxon>Euteleostomi</taxon>
        <taxon>Mammalia</taxon>
        <taxon>Eutheria</taxon>
        <taxon>Euarchontoglires</taxon>
        <taxon>Glires</taxon>
        <taxon>Rodentia</taxon>
        <taxon>Hystricomorpha</taxon>
        <taxon>Bathyergidae</taxon>
        <taxon>Fukomys</taxon>
    </lineage>
</organism>